<dbReference type="SUPFAM" id="SSF56935">
    <property type="entry name" value="Porins"/>
    <property type="match status" value="1"/>
</dbReference>
<evidence type="ECO:0000256" key="2">
    <source>
        <dbReference type="ARBA" id="ARBA00009810"/>
    </source>
</evidence>
<dbReference type="PROSITE" id="PS52016">
    <property type="entry name" value="TONB_DEPENDENT_REC_3"/>
    <property type="match status" value="1"/>
</dbReference>
<evidence type="ECO:0000259" key="14">
    <source>
        <dbReference type="Pfam" id="PF00593"/>
    </source>
</evidence>
<dbReference type="Proteomes" id="UP001549691">
    <property type="component" value="Unassembled WGS sequence"/>
</dbReference>
<keyword evidence="10 11" id="KW-0998">Cell outer membrane</keyword>
<proteinExistence type="inferred from homology"/>
<dbReference type="PANTHER" id="PTHR30069:SF29">
    <property type="entry name" value="HEMOGLOBIN AND HEMOGLOBIN-HAPTOGLOBIN-BINDING PROTEIN 1-RELATED"/>
    <property type="match status" value="1"/>
</dbReference>
<keyword evidence="17" id="KW-1185">Reference proteome</keyword>
<dbReference type="CDD" id="cd01347">
    <property type="entry name" value="ligand_gated_channel"/>
    <property type="match status" value="1"/>
</dbReference>
<evidence type="ECO:0000256" key="1">
    <source>
        <dbReference type="ARBA" id="ARBA00004571"/>
    </source>
</evidence>
<dbReference type="InterPro" id="IPR039426">
    <property type="entry name" value="TonB-dep_rcpt-like"/>
</dbReference>
<feature type="domain" description="TonB-dependent receptor plug" evidence="15">
    <location>
        <begin position="69"/>
        <end position="180"/>
    </location>
</feature>
<evidence type="ECO:0000256" key="11">
    <source>
        <dbReference type="PROSITE-ProRule" id="PRU01360"/>
    </source>
</evidence>
<keyword evidence="4 11" id="KW-1134">Transmembrane beta strand</keyword>
<keyword evidence="7 12" id="KW-0798">TonB box</keyword>
<evidence type="ECO:0000256" key="4">
    <source>
        <dbReference type="ARBA" id="ARBA00022452"/>
    </source>
</evidence>
<keyword evidence="6" id="KW-0732">Signal</keyword>
<feature type="region of interest" description="Disordered" evidence="13">
    <location>
        <begin position="236"/>
        <end position="258"/>
    </location>
</feature>
<feature type="compositionally biased region" description="Polar residues" evidence="13">
    <location>
        <begin position="241"/>
        <end position="258"/>
    </location>
</feature>
<gene>
    <name evidence="16" type="ORF">ABXR19_16300</name>
</gene>
<name>A0ABV2TQD7_9RHOO</name>
<dbReference type="Gene3D" id="2.40.170.20">
    <property type="entry name" value="TonB-dependent receptor, beta-barrel domain"/>
    <property type="match status" value="1"/>
</dbReference>
<keyword evidence="9 16" id="KW-0675">Receptor</keyword>
<feature type="domain" description="TonB-dependent receptor-like beta-barrel" evidence="14">
    <location>
        <begin position="302"/>
        <end position="732"/>
    </location>
</feature>
<dbReference type="InterPro" id="IPR037066">
    <property type="entry name" value="Plug_dom_sf"/>
</dbReference>
<evidence type="ECO:0000256" key="5">
    <source>
        <dbReference type="ARBA" id="ARBA00022692"/>
    </source>
</evidence>
<dbReference type="RefSeq" id="WP_354602208.1">
    <property type="nucleotide sequence ID" value="NZ_JBEWZI010000021.1"/>
</dbReference>
<dbReference type="InterPro" id="IPR011276">
    <property type="entry name" value="TonB_haem/Hb_rcpt"/>
</dbReference>
<evidence type="ECO:0000256" key="7">
    <source>
        <dbReference type="ARBA" id="ARBA00023077"/>
    </source>
</evidence>
<evidence type="ECO:0000256" key="6">
    <source>
        <dbReference type="ARBA" id="ARBA00022729"/>
    </source>
</evidence>
<evidence type="ECO:0000256" key="8">
    <source>
        <dbReference type="ARBA" id="ARBA00023136"/>
    </source>
</evidence>
<dbReference type="NCBIfam" id="TIGR01786">
    <property type="entry name" value="TonB-hemlactrns"/>
    <property type="match status" value="1"/>
</dbReference>
<dbReference type="InterPro" id="IPR012910">
    <property type="entry name" value="Plug_dom"/>
</dbReference>
<keyword evidence="3 11" id="KW-0813">Transport</keyword>
<evidence type="ECO:0000313" key="16">
    <source>
        <dbReference type="EMBL" id="MET7015753.1"/>
    </source>
</evidence>
<reference evidence="16 17" key="1">
    <citation type="submission" date="2024-07" db="EMBL/GenBank/DDBJ databases">
        <title>Uliginosibacterium flavum JJ3220;KACC:17644.</title>
        <authorList>
            <person name="Kim M.K."/>
        </authorList>
    </citation>
    <scope>NUCLEOTIDE SEQUENCE [LARGE SCALE GENOMIC DNA]</scope>
    <source>
        <strain evidence="16 17">KACC:17644</strain>
    </source>
</reference>
<dbReference type="Pfam" id="PF00593">
    <property type="entry name" value="TonB_dep_Rec_b-barrel"/>
    <property type="match status" value="1"/>
</dbReference>
<keyword evidence="5 11" id="KW-0812">Transmembrane</keyword>
<dbReference type="EMBL" id="JBEWZI010000021">
    <property type="protein sequence ID" value="MET7015753.1"/>
    <property type="molecule type" value="Genomic_DNA"/>
</dbReference>
<evidence type="ECO:0000259" key="15">
    <source>
        <dbReference type="Pfam" id="PF07715"/>
    </source>
</evidence>
<keyword evidence="8 11" id="KW-0472">Membrane</keyword>
<dbReference type="Pfam" id="PF07715">
    <property type="entry name" value="Plug"/>
    <property type="match status" value="1"/>
</dbReference>
<dbReference type="NCBIfam" id="TIGR01785">
    <property type="entry name" value="TonB-hemin"/>
    <property type="match status" value="1"/>
</dbReference>
<evidence type="ECO:0000256" key="12">
    <source>
        <dbReference type="RuleBase" id="RU003357"/>
    </source>
</evidence>
<protein>
    <submittedName>
        <fullName evidence="16">TonB-dependent hemoglobin/transferrin/lactoferrin family receptor</fullName>
    </submittedName>
</protein>
<evidence type="ECO:0000256" key="13">
    <source>
        <dbReference type="SAM" id="MobiDB-lite"/>
    </source>
</evidence>
<comment type="similarity">
    <text evidence="2 11 12">Belongs to the TonB-dependent receptor family.</text>
</comment>
<comment type="subcellular location">
    <subcellularLocation>
        <location evidence="1 11">Cell outer membrane</location>
        <topology evidence="1 11">Multi-pass membrane protein</topology>
    </subcellularLocation>
</comment>
<dbReference type="Gene3D" id="2.170.130.10">
    <property type="entry name" value="TonB-dependent receptor, plug domain"/>
    <property type="match status" value="1"/>
</dbReference>
<dbReference type="InterPro" id="IPR000531">
    <property type="entry name" value="Beta-barrel_TonB"/>
</dbReference>
<evidence type="ECO:0000256" key="9">
    <source>
        <dbReference type="ARBA" id="ARBA00023170"/>
    </source>
</evidence>
<evidence type="ECO:0000313" key="17">
    <source>
        <dbReference type="Proteomes" id="UP001549691"/>
    </source>
</evidence>
<dbReference type="PANTHER" id="PTHR30069">
    <property type="entry name" value="TONB-DEPENDENT OUTER MEMBRANE RECEPTOR"/>
    <property type="match status" value="1"/>
</dbReference>
<dbReference type="InterPro" id="IPR010949">
    <property type="entry name" value="TonB_Hb/transfer/lactofer_rcpt"/>
</dbReference>
<accession>A0ABV2TQD7</accession>
<comment type="caution">
    <text evidence="16">The sequence shown here is derived from an EMBL/GenBank/DDBJ whole genome shotgun (WGS) entry which is preliminary data.</text>
</comment>
<evidence type="ECO:0000256" key="10">
    <source>
        <dbReference type="ARBA" id="ARBA00023237"/>
    </source>
</evidence>
<dbReference type="InterPro" id="IPR036942">
    <property type="entry name" value="Beta-barrel_TonB_sf"/>
</dbReference>
<sequence>MKKMMTGAMSAPMAFGLKSGHGVGPSRLALAVLCVWPLAGMAQQSAPAVDAAELKSVVVTATRSQVHANDVAGSVSAVTQKQIEQRGSRNLADTLADEPDVSLPSDPRRFGSSHVNIRGIEENRVLMLTDGVRVADFRSPGTTNYDASNRDIPFVEFLKQVEVLRGPASSLYGSDAIGGVLGFLTLDPADLLKGRSFATGGQLGYHSVDNSKRAMAYVATGGDKFQTLLMLGHAKGEESDNQGSNDVQGLKRSTPNPLKYEQSNVLGKLVFTPNTAHRFKLTLEHKEGETEVDALRVGNTSPGSPNTLTRITTNTGIDALTRDRIVLDHDYTPDANWFDRLGTKLYTQKQSTDNQNFQLRTNTSATCSASTIGTANCSVDQRFKYEQRHSGLNLLQEKAFTLGLPQQAIWGADFLRSETEESKTTTWTNLATGVSSNVFIGETFPKADYPRGHTDQLGLFVQDELSLGAFKLTPGLRYDRFKLTPEDDPLYKRTDGRAAVSKQGHHLSPKLAALYGMSADWNLYAQYLEGFRGPNYEEVNRYFYNNSQRYALTGNPDLKPETSRSFEIGSKYAGKGWGSQFALYENRYQNFIDSVILPAGDPNVVVSGGVSFSTYQYQNLSRVVIRGGDWRGYWQATPALRLSAGFAITHGYDQSSGKPLNSIEPKRMNLAAHWTPSEQWGGEWRLRAAAGKDHIDDSSTSYFRTPGYGVNDLAAWWQVQPKLRINLALNNVFDKTYYLWSDVRRSGMSGSDPAPEFYSQPGRNIALSMKFDY</sequence>
<organism evidence="16 17">
    <name type="scientific">Uliginosibacterium flavum</name>
    <dbReference type="NCBI Taxonomy" id="1396831"/>
    <lineage>
        <taxon>Bacteria</taxon>
        <taxon>Pseudomonadati</taxon>
        <taxon>Pseudomonadota</taxon>
        <taxon>Betaproteobacteria</taxon>
        <taxon>Rhodocyclales</taxon>
        <taxon>Zoogloeaceae</taxon>
        <taxon>Uliginosibacterium</taxon>
    </lineage>
</organism>
<evidence type="ECO:0000256" key="3">
    <source>
        <dbReference type="ARBA" id="ARBA00022448"/>
    </source>
</evidence>